<accession>A0A7S1ITX2</accession>
<proteinExistence type="predicted"/>
<dbReference type="SUPFAM" id="SSF51197">
    <property type="entry name" value="Clavaminate synthase-like"/>
    <property type="match status" value="1"/>
</dbReference>
<name>A0A7S1ITX2_9EUGL</name>
<dbReference type="InterPro" id="IPR051961">
    <property type="entry name" value="Fungal_Metabolite_Diox"/>
</dbReference>
<organism evidence="2">
    <name type="scientific">Eutreptiella gymnastica</name>
    <dbReference type="NCBI Taxonomy" id="73025"/>
    <lineage>
        <taxon>Eukaryota</taxon>
        <taxon>Discoba</taxon>
        <taxon>Euglenozoa</taxon>
        <taxon>Euglenida</taxon>
        <taxon>Spirocuta</taxon>
        <taxon>Euglenophyceae</taxon>
        <taxon>Eutreptiales</taxon>
        <taxon>Eutreptiaceae</taxon>
        <taxon>Eutreptiella</taxon>
    </lineage>
</organism>
<reference evidence="2" key="1">
    <citation type="submission" date="2021-01" db="EMBL/GenBank/DDBJ databases">
        <authorList>
            <person name="Corre E."/>
            <person name="Pelletier E."/>
            <person name="Niang G."/>
            <person name="Scheremetjew M."/>
            <person name="Finn R."/>
            <person name="Kale V."/>
            <person name="Holt S."/>
            <person name="Cochrane G."/>
            <person name="Meng A."/>
            <person name="Brown T."/>
            <person name="Cohen L."/>
        </authorList>
    </citation>
    <scope>NUCLEOTIDE SEQUENCE</scope>
    <source>
        <strain evidence="2">NIES-381</strain>
    </source>
</reference>
<dbReference type="PANTHER" id="PTHR37563:SF2">
    <property type="entry name" value="PHYTANOYL-COA DIOXYGENASE FAMILY PROTEIN (AFU_ORTHOLOGUE AFUA_2G03330)"/>
    <property type="match status" value="1"/>
</dbReference>
<evidence type="ECO:0000313" key="2">
    <source>
        <dbReference type="EMBL" id="CAD9022239.1"/>
    </source>
</evidence>
<gene>
    <name evidence="2" type="ORF">EGYM00392_LOCUS33360</name>
</gene>
<dbReference type="Gene3D" id="2.60.120.620">
    <property type="entry name" value="q2cbj1_9rhob like domain"/>
    <property type="match status" value="1"/>
</dbReference>
<feature type="compositionally biased region" description="Basic and acidic residues" evidence="1">
    <location>
        <begin position="8"/>
        <end position="22"/>
    </location>
</feature>
<evidence type="ECO:0000256" key="1">
    <source>
        <dbReference type="SAM" id="MobiDB-lite"/>
    </source>
</evidence>
<dbReference type="InterPro" id="IPR008775">
    <property type="entry name" value="Phytyl_CoA_dOase-like"/>
</dbReference>
<sequence>MRARASPTRHEGEIDSPHHRWDTPLPVTPFNRGVLQGVLASPGIQPLLQVFFGPHERVRLVEHSSLLSKRGALAQRFHIDVESSPEQLSHSRMLSMGLALQDVEPDMGPLQVLKRGNHRHDLYSLVVPKGTVYVWDNHRAMHRGGANSSDKPRAIYYWTLLPVGVPVPEGSTESLLEEEKERHVFDLASGRWVGDEGGPVPAVAARD</sequence>
<dbReference type="AlphaFoldDB" id="A0A7S1ITX2"/>
<feature type="region of interest" description="Disordered" evidence="1">
    <location>
        <begin position="1"/>
        <end position="25"/>
    </location>
</feature>
<dbReference type="PANTHER" id="PTHR37563">
    <property type="entry name" value="PHYTANOYL-COA DIOXYGENASE FAMILY PROTEIN (AFU_ORTHOLOGUE AFUA_2G03330)"/>
    <property type="match status" value="1"/>
</dbReference>
<dbReference type="Pfam" id="PF05721">
    <property type="entry name" value="PhyH"/>
    <property type="match status" value="1"/>
</dbReference>
<dbReference type="EMBL" id="HBGA01089078">
    <property type="protein sequence ID" value="CAD9022239.1"/>
    <property type="molecule type" value="Transcribed_RNA"/>
</dbReference>
<protein>
    <submittedName>
        <fullName evidence="2">Uncharacterized protein</fullName>
    </submittedName>
</protein>